<dbReference type="STRING" id="1317124.DW2_03934"/>
<comment type="similarity">
    <text evidence="2">Belongs to the oxidase-dependent Fe transporter (OFeT) (TC 9.A.10.1) family.</text>
</comment>
<evidence type="ECO:0000256" key="4">
    <source>
        <dbReference type="ARBA" id="ARBA00022989"/>
    </source>
</evidence>
<dbReference type="PANTHER" id="PTHR31632">
    <property type="entry name" value="IRON TRANSPORTER FTH1"/>
    <property type="match status" value="1"/>
</dbReference>
<proteinExistence type="inferred from homology"/>
<dbReference type="Pfam" id="PF03239">
    <property type="entry name" value="FTR1"/>
    <property type="match status" value="1"/>
</dbReference>
<dbReference type="OrthoDB" id="7260758at2"/>
<accession>A0A085U0D2</accession>
<dbReference type="eggNOG" id="COG0672">
    <property type="taxonomic scope" value="Bacteria"/>
</dbReference>
<evidence type="ECO:0000256" key="3">
    <source>
        <dbReference type="ARBA" id="ARBA00022692"/>
    </source>
</evidence>
<feature type="transmembrane region" description="Helical" evidence="6">
    <location>
        <begin position="145"/>
        <end position="165"/>
    </location>
</feature>
<dbReference type="PANTHER" id="PTHR31632:SF2">
    <property type="entry name" value="PLASMA MEMBRANE IRON PERMEASE"/>
    <property type="match status" value="1"/>
</dbReference>
<gene>
    <name evidence="7" type="ORF">DW2_03934</name>
</gene>
<feature type="transmembrane region" description="Helical" evidence="6">
    <location>
        <begin position="273"/>
        <end position="294"/>
    </location>
</feature>
<name>A0A085U0D2_9RHOB</name>
<feature type="transmembrane region" description="Helical" evidence="6">
    <location>
        <begin position="242"/>
        <end position="261"/>
    </location>
</feature>
<evidence type="ECO:0000313" key="7">
    <source>
        <dbReference type="EMBL" id="KFE36429.1"/>
    </source>
</evidence>
<feature type="transmembrane region" description="Helical" evidence="6">
    <location>
        <begin position="34"/>
        <end position="57"/>
    </location>
</feature>
<evidence type="ECO:0000256" key="6">
    <source>
        <dbReference type="SAM" id="Phobius"/>
    </source>
</evidence>
<comment type="caution">
    <text evidence="7">The sequence shown here is derived from an EMBL/GenBank/DDBJ whole genome shotgun (WGS) entry which is preliminary data.</text>
</comment>
<keyword evidence="4 6" id="KW-1133">Transmembrane helix</keyword>
<evidence type="ECO:0000313" key="8">
    <source>
        <dbReference type="Proteomes" id="UP000028607"/>
    </source>
</evidence>
<feature type="transmembrane region" description="Helical" evidence="6">
    <location>
        <begin position="12"/>
        <end position="28"/>
    </location>
</feature>
<dbReference type="GO" id="GO:0033573">
    <property type="term" value="C:high-affinity iron permease complex"/>
    <property type="evidence" value="ECO:0007669"/>
    <property type="project" value="InterPro"/>
</dbReference>
<protein>
    <submittedName>
        <fullName evidence="7">Iron permease</fullName>
    </submittedName>
</protein>
<evidence type="ECO:0000256" key="5">
    <source>
        <dbReference type="ARBA" id="ARBA00023136"/>
    </source>
</evidence>
<dbReference type="InterPro" id="IPR004923">
    <property type="entry name" value="FTR1/Fip1/EfeU"/>
</dbReference>
<organism evidence="7 8">
    <name type="scientific">Thioclava atlantica</name>
    <dbReference type="NCBI Taxonomy" id="1317124"/>
    <lineage>
        <taxon>Bacteria</taxon>
        <taxon>Pseudomonadati</taxon>
        <taxon>Pseudomonadota</taxon>
        <taxon>Alphaproteobacteria</taxon>
        <taxon>Rhodobacterales</taxon>
        <taxon>Paracoccaceae</taxon>
        <taxon>Thioclava</taxon>
    </lineage>
</organism>
<feature type="transmembrane region" description="Helical" evidence="6">
    <location>
        <begin position="482"/>
        <end position="503"/>
    </location>
</feature>
<dbReference type="GO" id="GO:0015093">
    <property type="term" value="F:ferrous iron transmembrane transporter activity"/>
    <property type="evidence" value="ECO:0007669"/>
    <property type="project" value="TreeGrafter"/>
</dbReference>
<dbReference type="RefSeq" id="WP_038143945.1">
    <property type="nucleotide sequence ID" value="NZ_AQRC01000002.1"/>
</dbReference>
<feature type="transmembrane region" description="Helical" evidence="6">
    <location>
        <begin position="217"/>
        <end position="236"/>
    </location>
</feature>
<keyword evidence="5 6" id="KW-0472">Membrane</keyword>
<comment type="subcellular location">
    <subcellularLocation>
        <location evidence="1">Membrane</location>
        <topology evidence="1">Multi-pass membrane protein</topology>
    </subcellularLocation>
</comment>
<reference evidence="8" key="1">
    <citation type="submission" date="2013-04" db="EMBL/GenBank/DDBJ databases">
        <title>Thioclava sp. 13D2W-2 Genome Sequencing.</title>
        <authorList>
            <person name="Lai Q."/>
            <person name="Li G."/>
            <person name="Shao Z."/>
        </authorList>
    </citation>
    <scope>NUCLEOTIDE SEQUENCE [LARGE SCALE GENOMIC DNA]</scope>
    <source>
        <strain evidence="8">13D2W-2</strain>
    </source>
</reference>
<feature type="transmembrane region" description="Helical" evidence="6">
    <location>
        <begin position="177"/>
        <end position="197"/>
    </location>
</feature>
<dbReference type="NCBIfam" id="NF041756">
    <property type="entry name" value="EfeU"/>
    <property type="match status" value="1"/>
</dbReference>
<feature type="transmembrane region" description="Helical" evidence="6">
    <location>
        <begin position="69"/>
        <end position="88"/>
    </location>
</feature>
<dbReference type="PATRIC" id="fig|1317124.6.peg.797"/>
<sequence>MLPTFIIGLREGLEAALIVGIIAAFLRQRGQGLGAMWIGVGTALTLSLAVGLALKALEHALPQREQEALETVIGVIAVVFVTGMILWMHRHARDLKRNLEGDIGAALGKGGGLALAVMAFLAVLREGFETSVFLLATLSAAQSGFLASLGAALGLALSVAIGWGIYLGGVKLDLGRFFRWTGAFLILVAAGLTLQALRTAHEAGWLLAGQRQVADLAALVAPGSVQSALITGVLGIPADPRLVEVLGWAAYLIPVTLIVFWPRRLRPDAQGALRLRLGGAGALVLLAAGLALGWPKAEPAVRMQAPMVTADGETLSDAQFSLSSRDAILSVAGQRLSLPLSQAEVTPERHQGLAATHRYLKSSRELSDLPARIGLQELVTLTGGRLPVGLNPARHPGPYAATWQRIDKVDLWTASGALLDAEGRTDLVLTLSQGGLQTSRVLRIERMPDGETAGAWRIDPAVVAQNARALRTAEQARIEARFWAGALPLFLLLGALALIVPALRAARRRSLSTFQEARS</sequence>
<reference evidence="7 8" key="2">
    <citation type="journal article" date="2015" name="Antonie Van Leeuwenhoek">
        <title>Thioclava indica sp. nov., isolated from surface seawater of the Indian Ocean.</title>
        <authorList>
            <person name="Liu Y."/>
            <person name="Lai Q."/>
            <person name="Du J."/>
            <person name="Xu H."/>
            <person name="Jiang L."/>
            <person name="Shao Z."/>
        </authorList>
    </citation>
    <scope>NUCLEOTIDE SEQUENCE [LARGE SCALE GENOMIC DNA]</scope>
    <source>
        <strain evidence="7 8">13D2W-2</strain>
    </source>
</reference>
<evidence type="ECO:0000256" key="2">
    <source>
        <dbReference type="ARBA" id="ARBA00008333"/>
    </source>
</evidence>
<feature type="transmembrane region" description="Helical" evidence="6">
    <location>
        <begin position="103"/>
        <end position="124"/>
    </location>
</feature>
<dbReference type="EMBL" id="AQRC01000002">
    <property type="protein sequence ID" value="KFE36429.1"/>
    <property type="molecule type" value="Genomic_DNA"/>
</dbReference>
<keyword evidence="8" id="KW-1185">Reference proteome</keyword>
<dbReference type="AlphaFoldDB" id="A0A085U0D2"/>
<evidence type="ECO:0000256" key="1">
    <source>
        <dbReference type="ARBA" id="ARBA00004141"/>
    </source>
</evidence>
<dbReference type="Proteomes" id="UP000028607">
    <property type="component" value="Unassembled WGS sequence"/>
</dbReference>
<keyword evidence="3 6" id="KW-0812">Transmembrane</keyword>